<sequence>MPDSKRDFSLPVVGSDSKRDFSSPVVGSTLYQCLLSSFFSDWMGFGLGQAAASLGHSMISIVNKLHAIFAQLRSQTMIELSQLAVIGSLSSGKSSVLEALVGLDFLLGKMISACTAHWCCSSCKGRGMLMGLTSGKSSYTC</sequence>
<gene>
    <name evidence="2" type="ORF">OLEA9_A022818</name>
</gene>
<evidence type="ECO:0000313" key="2">
    <source>
        <dbReference type="EMBL" id="CAA3000796.1"/>
    </source>
</evidence>
<dbReference type="EMBL" id="CACTIH010005711">
    <property type="protein sequence ID" value="CAA3000796.1"/>
    <property type="molecule type" value="Genomic_DNA"/>
</dbReference>
<dbReference type="Gramene" id="OE9A022818T1">
    <property type="protein sequence ID" value="OE9A022818C1"/>
    <property type="gene ID" value="OE9A022818"/>
</dbReference>
<reference evidence="2 3" key="1">
    <citation type="submission" date="2019-12" db="EMBL/GenBank/DDBJ databases">
        <authorList>
            <person name="Alioto T."/>
            <person name="Alioto T."/>
            <person name="Gomez Garrido J."/>
        </authorList>
    </citation>
    <scope>NUCLEOTIDE SEQUENCE [LARGE SCALE GENOMIC DNA]</scope>
</reference>
<keyword evidence="3" id="KW-1185">Reference proteome</keyword>
<feature type="domain" description="Dynamin N-terminal" evidence="1">
    <location>
        <begin position="83"/>
        <end position="116"/>
    </location>
</feature>
<evidence type="ECO:0000313" key="3">
    <source>
        <dbReference type="Proteomes" id="UP000594638"/>
    </source>
</evidence>
<dbReference type="InterPro" id="IPR027417">
    <property type="entry name" value="P-loop_NTPase"/>
</dbReference>
<dbReference type="InterPro" id="IPR045063">
    <property type="entry name" value="Dynamin_N"/>
</dbReference>
<proteinExistence type="predicted"/>
<evidence type="ECO:0000259" key="1">
    <source>
        <dbReference type="Pfam" id="PF00350"/>
    </source>
</evidence>
<dbReference type="Pfam" id="PF00350">
    <property type="entry name" value="Dynamin_N"/>
    <property type="match status" value="1"/>
</dbReference>
<dbReference type="OrthoDB" id="912351at2759"/>
<accession>A0A8S0TBA7</accession>
<dbReference type="Proteomes" id="UP000594638">
    <property type="component" value="Unassembled WGS sequence"/>
</dbReference>
<dbReference type="SUPFAM" id="SSF52540">
    <property type="entry name" value="P-loop containing nucleoside triphosphate hydrolases"/>
    <property type="match status" value="1"/>
</dbReference>
<protein>
    <submittedName>
        <fullName evidence="2">Dynamin-related 3A-like</fullName>
    </submittedName>
</protein>
<organism evidence="2 3">
    <name type="scientific">Olea europaea subsp. europaea</name>
    <dbReference type="NCBI Taxonomy" id="158383"/>
    <lineage>
        <taxon>Eukaryota</taxon>
        <taxon>Viridiplantae</taxon>
        <taxon>Streptophyta</taxon>
        <taxon>Embryophyta</taxon>
        <taxon>Tracheophyta</taxon>
        <taxon>Spermatophyta</taxon>
        <taxon>Magnoliopsida</taxon>
        <taxon>eudicotyledons</taxon>
        <taxon>Gunneridae</taxon>
        <taxon>Pentapetalae</taxon>
        <taxon>asterids</taxon>
        <taxon>lamiids</taxon>
        <taxon>Lamiales</taxon>
        <taxon>Oleaceae</taxon>
        <taxon>Oleeae</taxon>
        <taxon>Olea</taxon>
    </lineage>
</organism>
<name>A0A8S0TBA7_OLEEU</name>
<dbReference type="AlphaFoldDB" id="A0A8S0TBA7"/>
<dbReference type="Gene3D" id="3.40.50.300">
    <property type="entry name" value="P-loop containing nucleotide triphosphate hydrolases"/>
    <property type="match status" value="1"/>
</dbReference>
<comment type="caution">
    <text evidence="2">The sequence shown here is derived from an EMBL/GenBank/DDBJ whole genome shotgun (WGS) entry which is preliminary data.</text>
</comment>